<organism evidence="1 2">
    <name type="scientific">Chloroflexus islandicus</name>
    <dbReference type="NCBI Taxonomy" id="1707952"/>
    <lineage>
        <taxon>Bacteria</taxon>
        <taxon>Bacillati</taxon>
        <taxon>Chloroflexota</taxon>
        <taxon>Chloroflexia</taxon>
        <taxon>Chloroflexales</taxon>
        <taxon>Chloroflexineae</taxon>
        <taxon>Chloroflexaceae</taxon>
        <taxon>Chloroflexus</taxon>
    </lineage>
</organism>
<keyword evidence="2" id="KW-1185">Reference proteome</keyword>
<dbReference type="Gene3D" id="3.30.70.120">
    <property type="match status" value="1"/>
</dbReference>
<reference evidence="1 2" key="1">
    <citation type="submission" date="2016-04" db="EMBL/GenBank/DDBJ databases">
        <title>Chloroflexus islandicus sp. nov., a thermophilic filamentous anoxygenic phototrophic bacterium from geyser Strokkur (Iceland).</title>
        <authorList>
            <person name="Gaisin V.A."/>
            <person name="Kalashnikov A.M."/>
            <person name="Sukhacheva M.V."/>
            <person name="Grouzdev D.S."/>
            <person name="Ivanov T.M."/>
            <person name="Kuznetsov B."/>
            <person name="Gorlenko V.M."/>
        </authorList>
    </citation>
    <scope>NUCLEOTIDE SEQUENCE [LARGE SCALE GENOMIC DNA]</scope>
    <source>
        <strain evidence="2">isl-2</strain>
    </source>
</reference>
<evidence type="ECO:0000313" key="2">
    <source>
        <dbReference type="Proteomes" id="UP000078287"/>
    </source>
</evidence>
<dbReference type="InterPro" id="IPR011322">
    <property type="entry name" value="N-reg_PII-like_a/b"/>
</dbReference>
<gene>
    <name evidence="1" type="ORF">A6A03_19060</name>
</gene>
<dbReference type="SUPFAM" id="SSF54913">
    <property type="entry name" value="GlnB-like"/>
    <property type="match status" value="1"/>
</dbReference>
<evidence type="ECO:0000313" key="1">
    <source>
        <dbReference type="EMBL" id="OAN41250.1"/>
    </source>
</evidence>
<protein>
    <submittedName>
        <fullName evidence="1">Transcriptional regulator</fullName>
    </submittedName>
</protein>
<dbReference type="InterPro" id="IPR002187">
    <property type="entry name" value="N-reg_PII"/>
</dbReference>
<dbReference type="STRING" id="1707952.A6A03_19060"/>
<dbReference type="OrthoDB" id="330665at2"/>
<proteinExistence type="predicted"/>
<dbReference type="GO" id="GO:0006808">
    <property type="term" value="P:regulation of nitrogen utilization"/>
    <property type="evidence" value="ECO:0007669"/>
    <property type="project" value="InterPro"/>
</dbReference>
<accession>A0A178M0J4</accession>
<comment type="caution">
    <text evidence="1">The sequence shown here is derived from an EMBL/GenBank/DDBJ whole genome shotgun (WGS) entry which is preliminary data.</text>
</comment>
<dbReference type="EMBL" id="LWQS01000088">
    <property type="protein sequence ID" value="OAN41250.1"/>
    <property type="molecule type" value="Genomic_DNA"/>
</dbReference>
<dbReference type="Pfam" id="PF00543">
    <property type="entry name" value="P-II"/>
    <property type="match status" value="1"/>
</dbReference>
<dbReference type="GO" id="GO:0030234">
    <property type="term" value="F:enzyme regulator activity"/>
    <property type="evidence" value="ECO:0007669"/>
    <property type="project" value="InterPro"/>
</dbReference>
<dbReference type="RefSeq" id="WP_066790651.1">
    <property type="nucleotide sequence ID" value="NZ_LWQS01000088.1"/>
</dbReference>
<name>A0A178M0J4_9CHLR</name>
<sequence>MELTTVKLVTIISEAILEERILHDLRQLGARGYTVGAVRGEGTRGVHASEWEGKSLRIETLVAPDVAESILQHLAATYFPHFAVIAYMTDVQVVRGEKFRGQQ</sequence>
<dbReference type="Proteomes" id="UP000078287">
    <property type="component" value="Unassembled WGS sequence"/>
</dbReference>
<dbReference type="InterPro" id="IPR015867">
    <property type="entry name" value="N-reg_PII/ATP_PRibTrfase_C"/>
</dbReference>
<dbReference type="AlphaFoldDB" id="A0A178M0J4"/>